<reference evidence="2" key="2">
    <citation type="submission" date="2021-04" db="EMBL/GenBank/DDBJ databases">
        <authorList>
            <person name="Dong X."/>
        </authorList>
    </citation>
    <scope>NUCLEOTIDE SEQUENCE</scope>
    <source>
        <strain evidence="2">ZWT</strain>
    </source>
</reference>
<feature type="transmembrane region" description="Helical" evidence="1">
    <location>
        <begin position="135"/>
        <end position="159"/>
    </location>
</feature>
<sequence length="565" mass="64654">MKNFMSLRILDKFKLIFTKMGVNYDVMRKILQIKLTLDGRRPTIQSMQSNEPESKDKNYFVRSLIGYFITGIFIALIMITHLPLMYRYSVGIGITMFMIAMSMISDFSTVLLDLKEKQLLGSKPIDEKTANVARFIHIFIYVALITVVFAGPMTLVSFFKDGIAVGLLFILELIIADISIVLFTGLFYFIFLRFFSGEKLKDIINYVQIAMSITIFVGYQFIARAFDFVDTSILFSFKWWQFFLPSVVFSAPLNIVSGGEVNSISIFFSIWTVILPIISLFIYTKILVPHFENSLYKMNTVESKKEQKIKSNQKKGSGLVARIFCSDYQERAVFEFTTNMFKRDRKFKQSIYPSMAMAFIFPFIFMLNGLRDGGIQGYMANFYENSRHLMGYLGIIMMAPLIVMIAYSEKYKGAWIYDVLPIQNKTIIKKGAFKSFVVKFFYTIFLAYTVIFTAVGGVRVLPDMFGMFMALNVISLFCYSKLSIEMPFSNGYSTNNAKSFGNTLIISFVVGVIWGAHFLSKKIPYGNGIFIIAIGIFAIVYWMVVFGKKGNKGAKKNNEKLRIEN</sequence>
<feature type="transmembrane region" description="Helical" evidence="1">
    <location>
        <begin position="266"/>
        <end position="288"/>
    </location>
</feature>
<accession>A0A9J6NX49</accession>
<dbReference type="AlphaFoldDB" id="A0A9J6NX49"/>
<proteinExistence type="predicted"/>
<feature type="transmembrane region" description="Helical" evidence="1">
    <location>
        <begin position="389"/>
        <end position="407"/>
    </location>
</feature>
<dbReference type="EMBL" id="JAGSOJ010000001">
    <property type="protein sequence ID" value="MCM1988574.1"/>
    <property type="molecule type" value="Genomic_DNA"/>
</dbReference>
<keyword evidence="1" id="KW-1133">Transmembrane helix</keyword>
<reference evidence="2" key="1">
    <citation type="journal article" date="2021" name="mSystems">
        <title>Bacteria and Archaea Synergistically Convert Glycine Betaine to Biogenic Methane in the Formosa Cold Seep of the South China Sea.</title>
        <authorList>
            <person name="Li L."/>
            <person name="Zhang W."/>
            <person name="Zhang S."/>
            <person name="Song L."/>
            <person name="Sun Q."/>
            <person name="Zhang H."/>
            <person name="Xiang H."/>
            <person name="Dong X."/>
        </authorList>
    </citation>
    <scope>NUCLEOTIDE SEQUENCE</scope>
    <source>
        <strain evidence="2">ZWT</strain>
    </source>
</reference>
<feature type="transmembrane region" description="Helical" evidence="1">
    <location>
        <begin position="90"/>
        <end position="114"/>
    </location>
</feature>
<feature type="transmembrane region" description="Helical" evidence="1">
    <location>
        <begin position="203"/>
        <end position="222"/>
    </location>
</feature>
<feature type="transmembrane region" description="Helical" evidence="1">
    <location>
        <begin position="500"/>
        <end position="519"/>
    </location>
</feature>
<protein>
    <submittedName>
        <fullName evidence="2">Uncharacterized protein</fullName>
    </submittedName>
</protein>
<feature type="transmembrane region" description="Helical" evidence="1">
    <location>
        <begin position="165"/>
        <end position="191"/>
    </location>
</feature>
<dbReference type="Proteomes" id="UP001056429">
    <property type="component" value="Unassembled WGS sequence"/>
</dbReference>
<feature type="transmembrane region" description="Helical" evidence="1">
    <location>
        <begin position="64"/>
        <end position="84"/>
    </location>
</feature>
<organism evidence="2 3">
    <name type="scientific">Oceanirhabdus seepicola</name>
    <dbReference type="NCBI Taxonomy" id="2828781"/>
    <lineage>
        <taxon>Bacteria</taxon>
        <taxon>Bacillati</taxon>
        <taxon>Bacillota</taxon>
        <taxon>Clostridia</taxon>
        <taxon>Eubacteriales</taxon>
        <taxon>Clostridiaceae</taxon>
        <taxon>Oceanirhabdus</taxon>
    </lineage>
</organism>
<dbReference type="RefSeq" id="WP_250857439.1">
    <property type="nucleotide sequence ID" value="NZ_JAGSOJ010000001.1"/>
</dbReference>
<evidence type="ECO:0000256" key="1">
    <source>
        <dbReference type="SAM" id="Phobius"/>
    </source>
</evidence>
<gene>
    <name evidence="2" type="ORF">KDK92_02395</name>
</gene>
<name>A0A9J6NX49_9CLOT</name>
<comment type="caution">
    <text evidence="2">The sequence shown here is derived from an EMBL/GenBank/DDBJ whole genome shotgun (WGS) entry which is preliminary data.</text>
</comment>
<evidence type="ECO:0000313" key="3">
    <source>
        <dbReference type="Proteomes" id="UP001056429"/>
    </source>
</evidence>
<feature type="transmembrane region" description="Helical" evidence="1">
    <location>
        <begin position="436"/>
        <end position="455"/>
    </location>
</feature>
<keyword evidence="1" id="KW-0812">Transmembrane</keyword>
<keyword evidence="3" id="KW-1185">Reference proteome</keyword>
<evidence type="ECO:0000313" key="2">
    <source>
        <dbReference type="EMBL" id="MCM1988574.1"/>
    </source>
</evidence>
<feature type="transmembrane region" description="Helical" evidence="1">
    <location>
        <begin position="350"/>
        <end position="369"/>
    </location>
</feature>
<feature type="transmembrane region" description="Helical" evidence="1">
    <location>
        <begin position="461"/>
        <end position="479"/>
    </location>
</feature>
<feature type="transmembrane region" description="Helical" evidence="1">
    <location>
        <begin position="525"/>
        <end position="546"/>
    </location>
</feature>
<keyword evidence="1" id="KW-0472">Membrane</keyword>